<dbReference type="Pfam" id="PF01593">
    <property type="entry name" value="Amino_oxidase"/>
    <property type="match status" value="1"/>
</dbReference>
<name>A0ABW0N1D3_9ACTN</name>
<keyword evidence="2" id="KW-0560">Oxidoreductase</keyword>
<dbReference type="Gene3D" id="1.10.405.10">
    <property type="entry name" value="Guanine Nucleotide Dissociation Inhibitor, domain 1"/>
    <property type="match status" value="1"/>
</dbReference>
<evidence type="ECO:0000313" key="5">
    <source>
        <dbReference type="Proteomes" id="UP001595956"/>
    </source>
</evidence>
<proteinExistence type="predicted"/>
<protein>
    <submittedName>
        <fullName evidence="4">NAD(P)/FAD-dependent oxidoreductase</fullName>
    </submittedName>
</protein>
<dbReference type="Gene3D" id="3.90.660.10">
    <property type="match status" value="1"/>
</dbReference>
<dbReference type="InterPro" id="IPR006311">
    <property type="entry name" value="TAT_signal"/>
</dbReference>
<dbReference type="SUPFAM" id="SSF51905">
    <property type="entry name" value="FAD/NAD(P)-binding domain"/>
    <property type="match status" value="1"/>
</dbReference>
<dbReference type="InterPro" id="IPR002937">
    <property type="entry name" value="Amino_oxidase"/>
</dbReference>
<keyword evidence="5" id="KW-1185">Reference proteome</keyword>
<comment type="caution">
    <text evidence="4">The sequence shown here is derived from an EMBL/GenBank/DDBJ whole genome shotgun (WGS) entry which is preliminary data.</text>
</comment>
<dbReference type="InterPro" id="IPR050281">
    <property type="entry name" value="Flavin_monoamine_oxidase"/>
</dbReference>
<evidence type="ECO:0000313" key="4">
    <source>
        <dbReference type="EMBL" id="MFC5493706.1"/>
    </source>
</evidence>
<dbReference type="InterPro" id="IPR036188">
    <property type="entry name" value="FAD/NAD-bd_sf"/>
</dbReference>
<evidence type="ECO:0000259" key="3">
    <source>
        <dbReference type="Pfam" id="PF01593"/>
    </source>
</evidence>
<feature type="domain" description="Amine oxidase" evidence="3">
    <location>
        <begin position="41"/>
        <end position="449"/>
    </location>
</feature>
<dbReference type="EMBL" id="JBHSMD010000003">
    <property type="protein sequence ID" value="MFC5493706.1"/>
    <property type="molecule type" value="Genomic_DNA"/>
</dbReference>
<gene>
    <name evidence="4" type="ORF">ACFPKY_11385</name>
</gene>
<dbReference type="RefSeq" id="WP_345173216.1">
    <property type="nucleotide sequence ID" value="NZ_BAABFQ010000004.1"/>
</dbReference>
<organism evidence="4 5">
    <name type="scientific">Nocardioides caricicola</name>
    <dbReference type="NCBI Taxonomy" id="634770"/>
    <lineage>
        <taxon>Bacteria</taxon>
        <taxon>Bacillati</taxon>
        <taxon>Actinomycetota</taxon>
        <taxon>Actinomycetes</taxon>
        <taxon>Propionibacteriales</taxon>
        <taxon>Nocardioidaceae</taxon>
        <taxon>Nocardioides</taxon>
    </lineage>
</organism>
<dbReference type="InterPro" id="IPR001613">
    <property type="entry name" value="Flavin_amine_oxidase"/>
</dbReference>
<evidence type="ECO:0000256" key="1">
    <source>
        <dbReference type="ARBA" id="ARBA00001974"/>
    </source>
</evidence>
<dbReference type="PROSITE" id="PS51318">
    <property type="entry name" value="TAT"/>
    <property type="match status" value="1"/>
</dbReference>
<dbReference type="PRINTS" id="PR00757">
    <property type="entry name" value="AMINEOXDASEF"/>
</dbReference>
<dbReference type="PANTHER" id="PTHR10742">
    <property type="entry name" value="FLAVIN MONOAMINE OXIDASE"/>
    <property type="match status" value="1"/>
</dbReference>
<dbReference type="Proteomes" id="UP001595956">
    <property type="component" value="Unassembled WGS sequence"/>
</dbReference>
<dbReference type="PANTHER" id="PTHR10742:SF410">
    <property type="entry name" value="LYSINE-SPECIFIC HISTONE DEMETHYLASE 2"/>
    <property type="match status" value="1"/>
</dbReference>
<evidence type="ECO:0000256" key="2">
    <source>
        <dbReference type="ARBA" id="ARBA00023002"/>
    </source>
</evidence>
<sequence length="454" mass="48903">MHPLGRRGVLLGGVAGALASCGTTPVPRADAPRVVVVGAGLAGLTAAYRLHRRTGWRVEVHEARDRVGGRAYTVRDLPGGRRCEAGGSFISTGDRAIRDLARELRVPLVDLDQTWPAGATTYRFGGRALGREEVFRGRAATWREAARQVREVDPARLDRMSIAAWIDRYVDVRAPAFADFLRVYFESDHTAPIDEASALMAVLDLGTEGRSYDERYVVDGGTDRLATTLADRLPEGSIRLGSPLLALERRGRGYRLDLADGAVVADVVVLALPFSALAHVDLSRAGFSPRKRRAIRSLGMGVGMKVNLLLDPPGSGESVTDLTSGWTWPDGDLTVCLTGARAMPDVTGAPVRGLAPEPLADTYLDALDTAVPGSRAAYGGFMRVDRWVDDPWSRGTYSYYRVGTMTDVAGVEIRPEGAAFFAGEHTATFHNRATLNGAVWSGERVARAVEAHLA</sequence>
<comment type="cofactor">
    <cofactor evidence="1">
        <name>FAD</name>
        <dbReference type="ChEBI" id="CHEBI:57692"/>
    </cofactor>
</comment>
<accession>A0ABW0N1D3</accession>
<dbReference type="Gene3D" id="3.50.50.60">
    <property type="entry name" value="FAD/NAD(P)-binding domain"/>
    <property type="match status" value="1"/>
</dbReference>
<reference evidence="5" key="1">
    <citation type="journal article" date="2019" name="Int. J. Syst. Evol. Microbiol.">
        <title>The Global Catalogue of Microorganisms (GCM) 10K type strain sequencing project: providing services to taxonomists for standard genome sequencing and annotation.</title>
        <authorList>
            <consortium name="The Broad Institute Genomics Platform"/>
            <consortium name="The Broad Institute Genome Sequencing Center for Infectious Disease"/>
            <person name="Wu L."/>
            <person name="Ma J."/>
        </authorList>
    </citation>
    <scope>NUCLEOTIDE SEQUENCE [LARGE SCALE GENOMIC DNA]</scope>
    <source>
        <strain evidence="5">KACC 13778</strain>
    </source>
</reference>
<dbReference type="PROSITE" id="PS51257">
    <property type="entry name" value="PROKAR_LIPOPROTEIN"/>
    <property type="match status" value="1"/>
</dbReference>